<evidence type="ECO:0000256" key="6">
    <source>
        <dbReference type="ARBA" id="ARBA00022679"/>
    </source>
</evidence>
<dbReference type="InterPro" id="IPR027417">
    <property type="entry name" value="P-loop_NTPase"/>
</dbReference>
<feature type="active site" description="Phosphoserine intermediate" evidence="13">
    <location>
        <position position="108"/>
    </location>
</feature>
<evidence type="ECO:0000256" key="5">
    <source>
        <dbReference type="ARBA" id="ARBA00012121"/>
    </source>
</evidence>
<dbReference type="PANTHER" id="PTHR11055:SF1">
    <property type="entry name" value="PAPS SYNTHETASE, ISOFORM D"/>
    <property type="match status" value="1"/>
</dbReference>
<dbReference type="Proteomes" id="UP000585272">
    <property type="component" value="Unassembled WGS sequence"/>
</dbReference>
<evidence type="ECO:0000259" key="15">
    <source>
        <dbReference type="Pfam" id="PF01583"/>
    </source>
</evidence>
<keyword evidence="6 13" id="KW-0808">Transferase</keyword>
<dbReference type="CDD" id="cd02027">
    <property type="entry name" value="APSK"/>
    <property type="match status" value="1"/>
</dbReference>
<dbReference type="InterPro" id="IPR002891">
    <property type="entry name" value="APS"/>
</dbReference>
<evidence type="ECO:0000256" key="14">
    <source>
        <dbReference type="RuleBase" id="RU004347"/>
    </source>
</evidence>
<evidence type="ECO:0000313" key="17">
    <source>
        <dbReference type="Proteomes" id="UP000585272"/>
    </source>
</evidence>
<evidence type="ECO:0000256" key="7">
    <source>
        <dbReference type="ARBA" id="ARBA00022741"/>
    </source>
</evidence>
<comment type="catalytic activity">
    <reaction evidence="1 13 14">
        <text>adenosine 5'-phosphosulfate + ATP = 3'-phosphoadenylyl sulfate + ADP + H(+)</text>
        <dbReference type="Rhea" id="RHEA:24152"/>
        <dbReference type="ChEBI" id="CHEBI:15378"/>
        <dbReference type="ChEBI" id="CHEBI:30616"/>
        <dbReference type="ChEBI" id="CHEBI:58243"/>
        <dbReference type="ChEBI" id="CHEBI:58339"/>
        <dbReference type="ChEBI" id="CHEBI:456216"/>
        <dbReference type="EC" id="2.7.1.25"/>
    </reaction>
</comment>
<evidence type="ECO:0000256" key="11">
    <source>
        <dbReference type="ARBA" id="ARBA00031393"/>
    </source>
</evidence>
<evidence type="ECO:0000256" key="9">
    <source>
        <dbReference type="ARBA" id="ARBA00022840"/>
    </source>
</evidence>
<evidence type="ECO:0000256" key="12">
    <source>
        <dbReference type="ARBA" id="ARBA00031464"/>
    </source>
</evidence>
<dbReference type="GO" id="GO:0000103">
    <property type="term" value="P:sulfate assimilation"/>
    <property type="evidence" value="ECO:0007669"/>
    <property type="project" value="UniProtKB-UniRule"/>
</dbReference>
<comment type="similarity">
    <text evidence="4 13 14">Belongs to the APS kinase family.</text>
</comment>
<comment type="function">
    <text evidence="2 13 14">Catalyzes the synthesis of activated sulfate.</text>
</comment>
<dbReference type="AlphaFoldDB" id="A0A840I8M8"/>
<dbReference type="EC" id="2.7.1.25" evidence="5 13"/>
<dbReference type="NCBIfam" id="TIGR00455">
    <property type="entry name" value="apsK"/>
    <property type="match status" value="1"/>
</dbReference>
<evidence type="ECO:0000256" key="13">
    <source>
        <dbReference type="HAMAP-Rule" id="MF_00065"/>
    </source>
</evidence>
<dbReference type="UniPathway" id="UPA00140">
    <property type="reaction ID" value="UER00205"/>
</dbReference>
<keyword evidence="8 13" id="KW-0418">Kinase</keyword>
<dbReference type="SUPFAM" id="SSF52540">
    <property type="entry name" value="P-loop containing nucleoside triphosphate hydrolases"/>
    <property type="match status" value="1"/>
</dbReference>
<dbReference type="GO" id="GO:0004020">
    <property type="term" value="F:adenylylsulfate kinase activity"/>
    <property type="evidence" value="ECO:0007669"/>
    <property type="project" value="UniProtKB-UniRule"/>
</dbReference>
<comment type="caution">
    <text evidence="16">The sequence shown here is derived from an EMBL/GenBank/DDBJ whole genome shotgun (WGS) entry which is preliminary data.</text>
</comment>
<name>A0A840I8M8_9ACTN</name>
<evidence type="ECO:0000256" key="10">
    <source>
        <dbReference type="ARBA" id="ARBA00029724"/>
    </source>
</evidence>
<reference evidence="16 17" key="1">
    <citation type="submission" date="2020-08" db="EMBL/GenBank/DDBJ databases">
        <title>Genomic Encyclopedia of Archaeal and Bacterial Type Strains, Phase II (KMG-II): from individual species to whole genera.</title>
        <authorList>
            <person name="Goeker M."/>
        </authorList>
    </citation>
    <scope>NUCLEOTIDE SEQUENCE [LARGE SCALE GENOMIC DNA]</scope>
    <source>
        <strain evidence="16 17">DSM 23288</strain>
    </source>
</reference>
<organism evidence="16 17">
    <name type="scientific">Conexibacter arvalis</name>
    <dbReference type="NCBI Taxonomy" id="912552"/>
    <lineage>
        <taxon>Bacteria</taxon>
        <taxon>Bacillati</taxon>
        <taxon>Actinomycetota</taxon>
        <taxon>Thermoleophilia</taxon>
        <taxon>Solirubrobacterales</taxon>
        <taxon>Conexibacteraceae</taxon>
        <taxon>Conexibacter</taxon>
    </lineage>
</organism>
<comment type="pathway">
    <text evidence="3 13 14">Sulfur metabolism; hydrogen sulfide biosynthesis; sulfite from sulfate: step 2/3.</text>
</comment>
<dbReference type="EMBL" id="JACHNU010000001">
    <property type="protein sequence ID" value="MBB4661237.1"/>
    <property type="molecule type" value="Genomic_DNA"/>
</dbReference>
<feature type="binding site" evidence="13">
    <location>
        <begin position="34"/>
        <end position="41"/>
    </location>
    <ligand>
        <name>ATP</name>
        <dbReference type="ChEBI" id="CHEBI:30616"/>
    </ligand>
</feature>
<dbReference type="HAMAP" id="MF_00065">
    <property type="entry name" value="Adenylyl_sulf_kinase"/>
    <property type="match status" value="1"/>
</dbReference>
<keyword evidence="7 13" id="KW-0547">Nucleotide-binding</keyword>
<dbReference type="Gene3D" id="3.40.50.300">
    <property type="entry name" value="P-loop containing nucleotide triphosphate hydrolases"/>
    <property type="match status" value="1"/>
</dbReference>
<evidence type="ECO:0000256" key="2">
    <source>
        <dbReference type="ARBA" id="ARBA00002632"/>
    </source>
</evidence>
<evidence type="ECO:0000256" key="3">
    <source>
        <dbReference type="ARBA" id="ARBA00004806"/>
    </source>
</evidence>
<evidence type="ECO:0000256" key="4">
    <source>
        <dbReference type="ARBA" id="ARBA00007008"/>
    </source>
</evidence>
<keyword evidence="17" id="KW-1185">Reference proteome</keyword>
<accession>A0A840I8M8</accession>
<proteinExistence type="inferred from homology"/>
<evidence type="ECO:0000313" key="16">
    <source>
        <dbReference type="EMBL" id="MBB4661237.1"/>
    </source>
</evidence>
<dbReference type="Pfam" id="PF01583">
    <property type="entry name" value="APS_kinase"/>
    <property type="match status" value="1"/>
</dbReference>
<dbReference type="NCBIfam" id="NF003013">
    <property type="entry name" value="PRK03846.1"/>
    <property type="match status" value="1"/>
</dbReference>
<evidence type="ECO:0000256" key="1">
    <source>
        <dbReference type="ARBA" id="ARBA00001823"/>
    </source>
</evidence>
<sequence>MMTSANVTWHEGAVGRMERWQSLGARGATLWFTGLPASGKSTVAAAVEARLVRDGRAAYRLDGDNLRHGVCGDLGFSPADREENVRRTAEVARLLADAGTIAIVSVVSPFAAGRAAARALHERDGLQFVEIFVNTPVEECIRRDPKGLYKRARAGELQGMTGVDAPYEAPVDPDVELTFGCDVGEAVERVLSALDPAPAAVRGTQPAR</sequence>
<dbReference type="GO" id="GO:0005524">
    <property type="term" value="F:ATP binding"/>
    <property type="evidence" value="ECO:0007669"/>
    <property type="project" value="UniProtKB-UniRule"/>
</dbReference>
<gene>
    <name evidence="13" type="primary">cysC</name>
    <name evidence="16" type="ORF">BDZ31_000810</name>
</gene>
<dbReference type="InterPro" id="IPR059117">
    <property type="entry name" value="APS_kinase_dom"/>
</dbReference>
<feature type="domain" description="APS kinase" evidence="15">
    <location>
        <begin position="26"/>
        <end position="177"/>
    </location>
</feature>
<dbReference type="GO" id="GO:0070814">
    <property type="term" value="P:hydrogen sulfide biosynthetic process"/>
    <property type="evidence" value="ECO:0007669"/>
    <property type="project" value="UniProtKB-UniRule"/>
</dbReference>
<keyword evidence="9 13" id="KW-0067">ATP-binding</keyword>
<dbReference type="PANTHER" id="PTHR11055">
    <property type="entry name" value="BIFUNCTIONAL 3'-PHOSPHOADENOSINE 5'-PHOSPHOSULFATE SYNTHASE"/>
    <property type="match status" value="1"/>
</dbReference>
<protein>
    <recommendedName>
        <fullName evidence="5 13">Adenylyl-sulfate kinase</fullName>
        <ecNumber evidence="5 13">2.7.1.25</ecNumber>
    </recommendedName>
    <alternativeName>
        <fullName evidence="11 13">APS kinase</fullName>
    </alternativeName>
    <alternativeName>
        <fullName evidence="12 13">ATP adenosine-5'-phosphosulfate 3'-phosphotransferase</fullName>
    </alternativeName>
    <alternativeName>
        <fullName evidence="10 13">Adenosine-5'-phosphosulfate kinase</fullName>
    </alternativeName>
</protein>
<keyword evidence="13" id="KW-0597">Phosphoprotein</keyword>
<evidence type="ECO:0000256" key="8">
    <source>
        <dbReference type="ARBA" id="ARBA00022777"/>
    </source>
</evidence>